<sequence length="242" mass="26496">MHEFQMTKQSWRKRSMSVSDLSGGLPIFNPASGGGRREGWSSRSVMNYKLIHLIPVVVMLCFFILWCFSTPVELETKDGITRFVPISKNKKPQEESEATDVDLTVLALESPPDGFMSLSDGPDAPLDIGNESMTNVSLLESHDQSARLMEIHDSGALSSVSREPKAPFSVSDGLNASVSIHQDLDALSDSQEFNEFFSDSHEPKASFKVSHVAKDLFPVSQESRISYPGTSNKAAPQLSGEG</sequence>
<keyword evidence="2" id="KW-0812">Transmembrane</keyword>
<keyword evidence="4" id="KW-1185">Reference proteome</keyword>
<keyword evidence="2" id="KW-1133">Transmembrane helix</keyword>
<proteinExistence type="predicted"/>
<dbReference type="PANTHER" id="PTHR34189">
    <property type="entry name" value="TRANSMEMBRANE PROTEIN"/>
    <property type="match status" value="1"/>
</dbReference>
<evidence type="ECO:0000256" key="1">
    <source>
        <dbReference type="SAM" id="MobiDB-lite"/>
    </source>
</evidence>
<feature type="transmembrane region" description="Helical" evidence="2">
    <location>
        <begin position="46"/>
        <end position="66"/>
    </location>
</feature>
<dbReference type="PANTHER" id="PTHR34189:SF20">
    <property type="entry name" value="TRANSMEMBRANE PROTEIN"/>
    <property type="match status" value="1"/>
</dbReference>
<comment type="caution">
    <text evidence="3">The sequence shown here is derived from an EMBL/GenBank/DDBJ whole genome shotgun (WGS) entry which is preliminary data.</text>
</comment>
<reference evidence="3" key="2">
    <citation type="submission" date="2022-01" db="EMBL/GenBank/DDBJ databases">
        <authorList>
            <person name="Yamashiro T."/>
            <person name="Shiraishi A."/>
            <person name="Satake H."/>
            <person name="Nakayama K."/>
        </authorList>
    </citation>
    <scope>NUCLEOTIDE SEQUENCE</scope>
</reference>
<evidence type="ECO:0000256" key="2">
    <source>
        <dbReference type="SAM" id="Phobius"/>
    </source>
</evidence>
<gene>
    <name evidence="3" type="ORF">Tco_0978667</name>
</gene>
<protein>
    <submittedName>
        <fullName evidence="3">Uncharacterized protein</fullName>
    </submittedName>
</protein>
<reference evidence="3" key="1">
    <citation type="journal article" date="2022" name="Int. J. Mol. Sci.">
        <title>Draft Genome of Tanacetum Coccineum: Genomic Comparison of Closely Related Tanacetum-Family Plants.</title>
        <authorList>
            <person name="Yamashiro T."/>
            <person name="Shiraishi A."/>
            <person name="Nakayama K."/>
            <person name="Satake H."/>
        </authorList>
    </citation>
    <scope>NUCLEOTIDE SEQUENCE</scope>
</reference>
<dbReference type="Proteomes" id="UP001151760">
    <property type="component" value="Unassembled WGS sequence"/>
</dbReference>
<name>A0ABQ5ENN7_9ASTR</name>
<keyword evidence="2" id="KW-0472">Membrane</keyword>
<evidence type="ECO:0000313" key="3">
    <source>
        <dbReference type="EMBL" id="GJT52510.1"/>
    </source>
</evidence>
<accession>A0ABQ5ENN7</accession>
<dbReference type="EMBL" id="BQNB010016503">
    <property type="protein sequence ID" value="GJT52510.1"/>
    <property type="molecule type" value="Genomic_DNA"/>
</dbReference>
<feature type="region of interest" description="Disordered" evidence="1">
    <location>
        <begin position="221"/>
        <end position="242"/>
    </location>
</feature>
<organism evidence="3 4">
    <name type="scientific">Tanacetum coccineum</name>
    <dbReference type="NCBI Taxonomy" id="301880"/>
    <lineage>
        <taxon>Eukaryota</taxon>
        <taxon>Viridiplantae</taxon>
        <taxon>Streptophyta</taxon>
        <taxon>Embryophyta</taxon>
        <taxon>Tracheophyta</taxon>
        <taxon>Spermatophyta</taxon>
        <taxon>Magnoliopsida</taxon>
        <taxon>eudicotyledons</taxon>
        <taxon>Gunneridae</taxon>
        <taxon>Pentapetalae</taxon>
        <taxon>asterids</taxon>
        <taxon>campanulids</taxon>
        <taxon>Asterales</taxon>
        <taxon>Asteraceae</taxon>
        <taxon>Asteroideae</taxon>
        <taxon>Anthemideae</taxon>
        <taxon>Anthemidinae</taxon>
        <taxon>Tanacetum</taxon>
    </lineage>
</organism>
<feature type="compositionally biased region" description="Polar residues" evidence="1">
    <location>
        <begin position="221"/>
        <end position="234"/>
    </location>
</feature>
<evidence type="ECO:0000313" key="4">
    <source>
        <dbReference type="Proteomes" id="UP001151760"/>
    </source>
</evidence>